<keyword evidence="6" id="KW-0378">Hydrolase</keyword>
<feature type="signal peptide" evidence="4">
    <location>
        <begin position="1"/>
        <end position="22"/>
    </location>
</feature>
<evidence type="ECO:0000256" key="3">
    <source>
        <dbReference type="ARBA" id="ARBA00012865"/>
    </source>
</evidence>
<dbReference type="GO" id="GO:0016787">
    <property type="term" value="F:hydrolase activity"/>
    <property type="evidence" value="ECO:0007669"/>
    <property type="project" value="UniProtKB-KW"/>
</dbReference>
<evidence type="ECO:0000313" key="6">
    <source>
        <dbReference type="EMBL" id="MBW0143990.1"/>
    </source>
</evidence>
<organism evidence="6 7">
    <name type="scientific">Sphingomicrobium clamense</name>
    <dbReference type="NCBI Taxonomy" id="2851013"/>
    <lineage>
        <taxon>Bacteria</taxon>
        <taxon>Pseudomonadati</taxon>
        <taxon>Pseudomonadota</taxon>
        <taxon>Alphaproteobacteria</taxon>
        <taxon>Sphingomonadales</taxon>
        <taxon>Sphingomonadaceae</taxon>
        <taxon>Sphingomicrobium</taxon>
    </lineage>
</organism>
<evidence type="ECO:0000256" key="4">
    <source>
        <dbReference type="SAM" id="SignalP"/>
    </source>
</evidence>
<dbReference type="Proteomes" id="UP000698028">
    <property type="component" value="Unassembled WGS sequence"/>
</dbReference>
<evidence type="ECO:0000259" key="5">
    <source>
        <dbReference type="Pfam" id="PF13354"/>
    </source>
</evidence>
<dbReference type="InterPro" id="IPR045155">
    <property type="entry name" value="Beta-lactam_cat"/>
</dbReference>
<name>A0ABS6V3R0_9SPHN</name>
<reference evidence="6 7" key="1">
    <citation type="submission" date="2021-07" db="EMBL/GenBank/DDBJ databases">
        <title>The draft genome sequence of Sphingomicrobium sp. B8.</title>
        <authorList>
            <person name="Mu L."/>
        </authorList>
    </citation>
    <scope>NUCLEOTIDE SEQUENCE [LARGE SCALE GENOMIC DNA]</scope>
    <source>
        <strain evidence="6 7">B8</strain>
    </source>
</reference>
<evidence type="ECO:0000256" key="1">
    <source>
        <dbReference type="ARBA" id="ARBA00001526"/>
    </source>
</evidence>
<feature type="chain" id="PRO_5046465415" description="beta-lactamase" evidence="4">
    <location>
        <begin position="23"/>
        <end position="377"/>
    </location>
</feature>
<evidence type="ECO:0000313" key="7">
    <source>
        <dbReference type="Proteomes" id="UP000698028"/>
    </source>
</evidence>
<accession>A0ABS6V3R0</accession>
<feature type="domain" description="Beta-lactamase class A catalytic" evidence="5">
    <location>
        <begin position="84"/>
        <end position="343"/>
    </location>
</feature>
<sequence>MTSRLAFLPLAFAVAGLSGAIAHVENIESRDSPPPPTVDTRDVVEVAQTTQQQLQPAPPPRPAGVQVLEAQILERVRSFNGMSGIAIKSIDDGWEAGWRTERLLPQQSVSKMWVALTALDKADKGEVDLNTRVTLGRNDLTLWSRATANRVLRNGWTASLDELLYEAITKSDNHANDKLMWAVGGPQAVRDTLAAKGLDDINFYEGERALQAKIAGLTWNASYSLGNNFSAARARVPASQRSAAFNAYIDNPYDGASAIGIARALAKLERGELLSPQSTAKLLTTMGMTKTGRLRVQGGIKAGWSWSHKTGTGQNYRGRVGGLNDIGILTAPDGSSYAVAMLTVPNATDGGAQELMRDVTRMIIAYHEQHGSQGFSL</sequence>
<dbReference type="EMBL" id="JAHVAH010000001">
    <property type="protein sequence ID" value="MBW0143990.1"/>
    <property type="molecule type" value="Genomic_DNA"/>
</dbReference>
<comment type="catalytic activity">
    <reaction evidence="1">
        <text>a beta-lactam + H2O = a substituted beta-amino acid</text>
        <dbReference type="Rhea" id="RHEA:20401"/>
        <dbReference type="ChEBI" id="CHEBI:15377"/>
        <dbReference type="ChEBI" id="CHEBI:35627"/>
        <dbReference type="ChEBI" id="CHEBI:140347"/>
        <dbReference type="EC" id="3.5.2.6"/>
    </reaction>
</comment>
<dbReference type="RefSeq" id="WP_218632026.1">
    <property type="nucleotide sequence ID" value="NZ_JAHVAH010000001.1"/>
</dbReference>
<dbReference type="PANTHER" id="PTHR35333">
    <property type="entry name" value="BETA-LACTAMASE"/>
    <property type="match status" value="1"/>
</dbReference>
<protein>
    <recommendedName>
        <fullName evidence="3">beta-lactamase</fullName>
        <ecNumber evidence="3">3.5.2.6</ecNumber>
    </recommendedName>
</protein>
<comment type="caution">
    <text evidence="6">The sequence shown here is derived from an EMBL/GenBank/DDBJ whole genome shotgun (WGS) entry which is preliminary data.</text>
</comment>
<dbReference type="EC" id="3.5.2.6" evidence="3"/>
<keyword evidence="4" id="KW-0732">Signal</keyword>
<dbReference type="PANTHER" id="PTHR35333:SF3">
    <property type="entry name" value="BETA-LACTAMASE-TYPE TRANSPEPTIDASE FOLD CONTAINING PROTEIN"/>
    <property type="match status" value="1"/>
</dbReference>
<comment type="similarity">
    <text evidence="2">Belongs to the class-A beta-lactamase family.</text>
</comment>
<dbReference type="InterPro" id="IPR000871">
    <property type="entry name" value="Beta-lactam_class-A"/>
</dbReference>
<proteinExistence type="inferred from homology"/>
<keyword evidence="7" id="KW-1185">Reference proteome</keyword>
<evidence type="ECO:0000256" key="2">
    <source>
        <dbReference type="ARBA" id="ARBA00009009"/>
    </source>
</evidence>
<gene>
    <name evidence="6" type="ORF">KTQ36_01610</name>
</gene>
<dbReference type="Pfam" id="PF13354">
    <property type="entry name" value="Beta-lactamase2"/>
    <property type="match status" value="1"/>
</dbReference>